<dbReference type="RefSeq" id="WP_264516184.1">
    <property type="nucleotide sequence ID" value="NZ_JAPDDR010000016.1"/>
</dbReference>
<sequence>MSIAIHRTGTFFIGLFPIVMLLWAWADSMVHGTVWLRHQDSTFHSVLLSFGSIEIESSSVTSKPDPFGTDLVSDPYPHDQGAGKFSRYELFDEDGSGAFPGFEWGASVTDTEAYHEERMDRVIPLWLILACYLPLWLAASWWAARRKKMQIVAAMPQW</sequence>
<evidence type="ECO:0000256" key="1">
    <source>
        <dbReference type="SAM" id="Phobius"/>
    </source>
</evidence>
<keyword evidence="3" id="KW-1185">Reference proteome</keyword>
<feature type="transmembrane region" description="Helical" evidence="1">
    <location>
        <begin position="9"/>
        <end position="26"/>
    </location>
</feature>
<evidence type="ECO:0008006" key="4">
    <source>
        <dbReference type="Google" id="ProtNLM"/>
    </source>
</evidence>
<dbReference type="EMBL" id="JAPDDR010000016">
    <property type="protein sequence ID" value="MCW1916604.1"/>
    <property type="molecule type" value="Genomic_DNA"/>
</dbReference>
<reference evidence="2" key="1">
    <citation type="submission" date="2022-10" db="EMBL/GenBank/DDBJ databases">
        <title>Luteolibacter sp. GHJ8, whole genome shotgun sequencing project.</title>
        <authorList>
            <person name="Zhao G."/>
            <person name="Shen L."/>
        </authorList>
    </citation>
    <scope>NUCLEOTIDE SEQUENCE</scope>
    <source>
        <strain evidence="2">GHJ8</strain>
    </source>
</reference>
<dbReference type="Proteomes" id="UP001165653">
    <property type="component" value="Unassembled WGS sequence"/>
</dbReference>
<gene>
    <name evidence="2" type="ORF">OJ996_23655</name>
</gene>
<feature type="transmembrane region" description="Helical" evidence="1">
    <location>
        <begin position="123"/>
        <end position="144"/>
    </location>
</feature>
<organism evidence="2 3">
    <name type="scientific">Luteolibacter rhizosphaerae</name>
    <dbReference type="NCBI Taxonomy" id="2989719"/>
    <lineage>
        <taxon>Bacteria</taxon>
        <taxon>Pseudomonadati</taxon>
        <taxon>Verrucomicrobiota</taxon>
        <taxon>Verrucomicrobiia</taxon>
        <taxon>Verrucomicrobiales</taxon>
        <taxon>Verrucomicrobiaceae</taxon>
        <taxon>Luteolibacter</taxon>
    </lineage>
</organism>
<proteinExistence type="predicted"/>
<keyword evidence="1" id="KW-1133">Transmembrane helix</keyword>
<protein>
    <recommendedName>
        <fullName evidence="4">DUF3592 domain-containing protein</fullName>
    </recommendedName>
</protein>
<accession>A0ABT3GAU3</accession>
<evidence type="ECO:0000313" key="2">
    <source>
        <dbReference type="EMBL" id="MCW1916604.1"/>
    </source>
</evidence>
<keyword evidence="1" id="KW-0472">Membrane</keyword>
<name>A0ABT3GAU3_9BACT</name>
<keyword evidence="1" id="KW-0812">Transmembrane</keyword>
<comment type="caution">
    <text evidence="2">The sequence shown here is derived from an EMBL/GenBank/DDBJ whole genome shotgun (WGS) entry which is preliminary data.</text>
</comment>
<evidence type="ECO:0000313" key="3">
    <source>
        <dbReference type="Proteomes" id="UP001165653"/>
    </source>
</evidence>